<accession>A0A9P4JAH7</accession>
<proteinExistence type="predicted"/>
<sequence>MRARRSQPDMPTDVFPLLRLPPELRMTVYEYVLYPDEICSIYSVWGKKGSRNPVKAYRKPNMALTSFCRQIREESIPIFFSTNIFKFNTTLAASEFFRVIRHKTQYIRRMGILDEWFVGSGTKMMKQLIQAKNLKCLQILGSPDYDKIVRSMEPWTKKRTFLHLKEILSLPVRPWPSTKHIVLPEHFDSAPVDEERTANILRFFNEAYFNGQEEDGAMT</sequence>
<dbReference type="PANTHER" id="PTHR38790">
    <property type="entry name" value="2EXR DOMAIN-CONTAINING PROTEIN-RELATED"/>
    <property type="match status" value="1"/>
</dbReference>
<dbReference type="AlphaFoldDB" id="A0A9P4JAH7"/>
<reference evidence="1" key="1">
    <citation type="journal article" date="2020" name="Stud. Mycol.">
        <title>101 Dothideomycetes genomes: a test case for predicting lifestyles and emergence of pathogens.</title>
        <authorList>
            <person name="Haridas S."/>
            <person name="Albert R."/>
            <person name="Binder M."/>
            <person name="Bloem J."/>
            <person name="Labutti K."/>
            <person name="Salamov A."/>
            <person name="Andreopoulos B."/>
            <person name="Baker S."/>
            <person name="Barry K."/>
            <person name="Bills G."/>
            <person name="Bluhm B."/>
            <person name="Cannon C."/>
            <person name="Castanera R."/>
            <person name="Culley D."/>
            <person name="Daum C."/>
            <person name="Ezra D."/>
            <person name="Gonzalez J."/>
            <person name="Henrissat B."/>
            <person name="Kuo A."/>
            <person name="Liang C."/>
            <person name="Lipzen A."/>
            <person name="Lutzoni F."/>
            <person name="Magnuson J."/>
            <person name="Mondo S."/>
            <person name="Nolan M."/>
            <person name="Ohm R."/>
            <person name="Pangilinan J."/>
            <person name="Park H.-J."/>
            <person name="Ramirez L."/>
            <person name="Alfaro M."/>
            <person name="Sun H."/>
            <person name="Tritt A."/>
            <person name="Yoshinaga Y."/>
            <person name="Zwiers L.-H."/>
            <person name="Turgeon B."/>
            <person name="Goodwin S."/>
            <person name="Spatafora J."/>
            <person name="Crous P."/>
            <person name="Grigoriev I."/>
        </authorList>
    </citation>
    <scope>NUCLEOTIDE SEQUENCE</scope>
    <source>
        <strain evidence="1">CBS 260.36</strain>
    </source>
</reference>
<evidence type="ECO:0000313" key="1">
    <source>
        <dbReference type="EMBL" id="KAF2157911.1"/>
    </source>
</evidence>
<dbReference type="Proteomes" id="UP000799439">
    <property type="component" value="Unassembled WGS sequence"/>
</dbReference>
<name>A0A9P4JAH7_9PEZI</name>
<keyword evidence="2" id="KW-1185">Reference proteome</keyword>
<organism evidence="1 2">
    <name type="scientific">Myriangium duriaei CBS 260.36</name>
    <dbReference type="NCBI Taxonomy" id="1168546"/>
    <lineage>
        <taxon>Eukaryota</taxon>
        <taxon>Fungi</taxon>
        <taxon>Dikarya</taxon>
        <taxon>Ascomycota</taxon>
        <taxon>Pezizomycotina</taxon>
        <taxon>Dothideomycetes</taxon>
        <taxon>Dothideomycetidae</taxon>
        <taxon>Myriangiales</taxon>
        <taxon>Myriangiaceae</taxon>
        <taxon>Myriangium</taxon>
    </lineage>
</organism>
<comment type="caution">
    <text evidence="1">The sequence shown here is derived from an EMBL/GenBank/DDBJ whole genome shotgun (WGS) entry which is preliminary data.</text>
</comment>
<evidence type="ECO:0000313" key="2">
    <source>
        <dbReference type="Proteomes" id="UP000799439"/>
    </source>
</evidence>
<protein>
    <recommendedName>
        <fullName evidence="3">F-box domain-containing protein</fullName>
    </recommendedName>
</protein>
<dbReference type="EMBL" id="ML996081">
    <property type="protein sequence ID" value="KAF2157911.1"/>
    <property type="molecule type" value="Genomic_DNA"/>
</dbReference>
<evidence type="ECO:0008006" key="3">
    <source>
        <dbReference type="Google" id="ProtNLM"/>
    </source>
</evidence>
<dbReference type="OrthoDB" id="5413827at2759"/>
<gene>
    <name evidence="1" type="ORF">K461DRAFT_317932</name>
</gene>